<dbReference type="PANTHER" id="PTHR43248:SF25">
    <property type="entry name" value="AB HYDROLASE-1 DOMAIN-CONTAINING PROTEIN-RELATED"/>
    <property type="match status" value="1"/>
</dbReference>
<keyword evidence="4" id="KW-1133">Transmembrane helix</keyword>
<evidence type="ECO:0000256" key="1">
    <source>
        <dbReference type="ARBA" id="ARBA00010088"/>
    </source>
</evidence>
<evidence type="ECO:0000256" key="2">
    <source>
        <dbReference type="ARBA" id="ARBA00022801"/>
    </source>
</evidence>
<keyword evidence="4" id="KW-0812">Transmembrane</keyword>
<feature type="region of interest" description="Disordered" evidence="3">
    <location>
        <begin position="183"/>
        <end position="216"/>
    </location>
</feature>
<evidence type="ECO:0000256" key="4">
    <source>
        <dbReference type="SAM" id="Phobius"/>
    </source>
</evidence>
<keyword evidence="4" id="KW-0472">Membrane</keyword>
<dbReference type="Proteomes" id="UP001140453">
    <property type="component" value="Unassembled WGS sequence"/>
</dbReference>
<feature type="domain" description="Peptidase S33 tripeptidyl aminopeptidase-like C-terminal" evidence="6">
    <location>
        <begin position="542"/>
        <end position="645"/>
    </location>
</feature>
<evidence type="ECO:0000259" key="6">
    <source>
        <dbReference type="Pfam" id="PF08386"/>
    </source>
</evidence>
<dbReference type="AlphaFoldDB" id="A0A9W9D1E7"/>
<feature type="domain" description="AB hydrolase-1" evidence="5">
    <location>
        <begin position="200"/>
        <end position="370"/>
    </location>
</feature>
<dbReference type="Gene3D" id="3.40.50.1820">
    <property type="entry name" value="alpha/beta hydrolase"/>
    <property type="match status" value="1"/>
</dbReference>
<dbReference type="Pfam" id="PF00561">
    <property type="entry name" value="Abhydrolase_1"/>
    <property type="match status" value="1"/>
</dbReference>
<dbReference type="OrthoDB" id="425534at2759"/>
<dbReference type="PANTHER" id="PTHR43248">
    <property type="entry name" value="2-SUCCINYL-6-HYDROXY-2,4-CYCLOHEXADIENE-1-CARBOXYLATE SYNTHASE"/>
    <property type="match status" value="1"/>
</dbReference>
<evidence type="ECO:0000256" key="3">
    <source>
        <dbReference type="SAM" id="MobiDB-lite"/>
    </source>
</evidence>
<proteinExistence type="inferred from homology"/>
<dbReference type="InterPro" id="IPR029058">
    <property type="entry name" value="AB_hydrolase_fold"/>
</dbReference>
<comment type="caution">
    <text evidence="7">The sequence shown here is derived from an EMBL/GenBank/DDBJ whole genome shotgun (WGS) entry which is preliminary data.</text>
</comment>
<keyword evidence="2" id="KW-0378">Hydrolase</keyword>
<keyword evidence="8" id="KW-1185">Reference proteome</keyword>
<dbReference type="InterPro" id="IPR000073">
    <property type="entry name" value="AB_hydrolase_1"/>
</dbReference>
<name>A0A9W9D1E7_9PEZI</name>
<dbReference type="InterPro" id="IPR013595">
    <property type="entry name" value="Pept_S33_TAP-like_C"/>
</dbReference>
<protein>
    <submittedName>
        <fullName evidence="7">Uncharacterized protein</fullName>
    </submittedName>
</protein>
<dbReference type="SUPFAM" id="SSF53474">
    <property type="entry name" value="alpha/beta-Hydrolases"/>
    <property type="match status" value="1"/>
</dbReference>
<comment type="similarity">
    <text evidence="1">Belongs to the peptidase S33 family.</text>
</comment>
<dbReference type="InterPro" id="IPR051601">
    <property type="entry name" value="Serine_prot/Carboxylest_S33"/>
</dbReference>
<evidence type="ECO:0000313" key="8">
    <source>
        <dbReference type="Proteomes" id="UP001140453"/>
    </source>
</evidence>
<accession>A0A9W9D1E7</accession>
<evidence type="ECO:0000313" key="7">
    <source>
        <dbReference type="EMBL" id="KAJ4396948.1"/>
    </source>
</evidence>
<feature type="transmembrane region" description="Helical" evidence="4">
    <location>
        <begin position="21"/>
        <end position="42"/>
    </location>
</feature>
<gene>
    <name evidence="7" type="ORF">N0V93_001171</name>
</gene>
<organism evidence="7 8">
    <name type="scientific">Gnomoniopsis smithogilvyi</name>
    <dbReference type="NCBI Taxonomy" id="1191159"/>
    <lineage>
        <taxon>Eukaryota</taxon>
        <taxon>Fungi</taxon>
        <taxon>Dikarya</taxon>
        <taxon>Ascomycota</taxon>
        <taxon>Pezizomycotina</taxon>
        <taxon>Sordariomycetes</taxon>
        <taxon>Sordariomycetidae</taxon>
        <taxon>Diaporthales</taxon>
        <taxon>Gnomoniaceae</taxon>
        <taxon>Gnomoniopsis</taxon>
    </lineage>
</organism>
<dbReference type="Pfam" id="PF08386">
    <property type="entry name" value="Abhydrolase_4"/>
    <property type="match status" value="1"/>
</dbReference>
<dbReference type="GO" id="GO:0016787">
    <property type="term" value="F:hydrolase activity"/>
    <property type="evidence" value="ECO:0007669"/>
    <property type="project" value="UniProtKB-KW"/>
</dbReference>
<sequence>MGKLSPTPVASTAPRRKSLGWSASLCIVGLAGFASLASYQLVGSLVPFDLHAWRLKHGHHHHHEHHGHHGHHHEPDSIYGNFPKTDDPFSFLPCTNTTIPPALEDQDHKASWARLFDSDPSHWNWGNKTTTESASDHDDDDDAYAGRGIYLCGYIDVPLDYLNSSDSRTVRLAVTKFQVSGLARTDGSSPAGAGIKSERTLVIEPGGPGGSGTSMVWRSSEDLTKRLTEGTYDTLGWDPRGVNTSQPAISCFPFDADRDRWHMLTGLYREESSDPETLLRWADAMHNATMQACWKRFGDLGRYMTTALVARDLEEIRKALEESLLTGYFVSYGTGIGQTWANMFPDSVGRLIMDGTEYVRDHRLLGGFGWTALDNGTNAWHDGFLGECINAGPEHCALAKPHGGKSVTLESLEKRVRSTIDSLITHPVSGYTETSGPSLVTYRAIVDAIYATMYNAQGWPALAQMLYELELGNSTLATIFLEKMSWEFDPTLPQPSASRPQSDELGSLVICADGYDAPMPPGGLAWWSSLWQNMTTKSWVAGNARFSSVFPCRHFTTYWPDVAEVYRGDLNHTLANPVLLIAETYDPATPLRNGRRLLAEMGKNARLIAHHGYGHSSRDRSNCTDSIARAYLLNGTLPDEQETACYADEKPYLYGVGKKETAAEKALLEDPVAIWEEHIEVLRTWHPWLLR</sequence>
<evidence type="ECO:0000259" key="5">
    <source>
        <dbReference type="Pfam" id="PF00561"/>
    </source>
</evidence>
<dbReference type="EMBL" id="JAPEVB010000001">
    <property type="protein sequence ID" value="KAJ4396948.1"/>
    <property type="molecule type" value="Genomic_DNA"/>
</dbReference>
<reference evidence="7" key="1">
    <citation type="submission" date="2022-10" db="EMBL/GenBank/DDBJ databases">
        <title>Tapping the CABI collections for fungal endophytes: first genome assemblies for Collariella, Neodidymelliopsis, Ascochyta clinopodiicola, Didymella pomorum, Didymosphaeria variabile, Neocosmospora piperis and Neocucurbitaria cava.</title>
        <authorList>
            <person name="Hill R."/>
        </authorList>
    </citation>
    <scope>NUCLEOTIDE SEQUENCE</scope>
    <source>
        <strain evidence="7">IMI 355082</strain>
    </source>
</reference>